<dbReference type="InterPro" id="IPR045357">
    <property type="entry name" value="Aminopeptidase_N-like_N"/>
</dbReference>
<dbReference type="GO" id="GO:0004177">
    <property type="term" value="F:aminopeptidase activity"/>
    <property type="evidence" value="ECO:0007669"/>
    <property type="project" value="UniProtKB-KW"/>
</dbReference>
<keyword evidence="8 9" id="KW-0482">Metalloprotease</keyword>
<dbReference type="InterPro" id="IPR001930">
    <property type="entry name" value="Peptidase_M1"/>
</dbReference>
<name>A0ABQ1RYD0_9SPHN</name>
<evidence type="ECO:0000313" key="15">
    <source>
        <dbReference type="Proteomes" id="UP000619041"/>
    </source>
</evidence>
<gene>
    <name evidence="14" type="primary">pepN</name>
    <name evidence="14" type="ORF">GCM10011515_00840</name>
</gene>
<keyword evidence="6 9" id="KW-0378">Hydrolase</keyword>
<dbReference type="EC" id="3.4.11.-" evidence="9"/>
<dbReference type="PROSITE" id="PS51257">
    <property type="entry name" value="PROKAR_LIPOPROTEIN"/>
    <property type="match status" value="1"/>
</dbReference>
<evidence type="ECO:0000256" key="2">
    <source>
        <dbReference type="ARBA" id="ARBA00010136"/>
    </source>
</evidence>
<evidence type="ECO:0000313" key="14">
    <source>
        <dbReference type="EMBL" id="GGD84947.1"/>
    </source>
</evidence>
<keyword evidence="15" id="KW-1185">Reference proteome</keyword>
<evidence type="ECO:0000256" key="5">
    <source>
        <dbReference type="ARBA" id="ARBA00022723"/>
    </source>
</evidence>
<dbReference type="Proteomes" id="UP000619041">
    <property type="component" value="Unassembled WGS sequence"/>
</dbReference>
<dbReference type="Gene3D" id="1.10.390.10">
    <property type="entry name" value="Neutral Protease Domain 2"/>
    <property type="match status" value="1"/>
</dbReference>
<feature type="signal peptide" evidence="10">
    <location>
        <begin position="1"/>
        <end position="24"/>
    </location>
</feature>
<proteinExistence type="inferred from homology"/>
<organism evidence="14 15">
    <name type="scientific">Tsuneonella deserti</name>
    <dbReference type="NCBI Taxonomy" id="2035528"/>
    <lineage>
        <taxon>Bacteria</taxon>
        <taxon>Pseudomonadati</taxon>
        <taxon>Pseudomonadota</taxon>
        <taxon>Alphaproteobacteria</taxon>
        <taxon>Sphingomonadales</taxon>
        <taxon>Erythrobacteraceae</taxon>
        <taxon>Tsuneonella</taxon>
    </lineage>
</organism>
<dbReference type="EMBL" id="BMKL01000001">
    <property type="protein sequence ID" value="GGD84947.1"/>
    <property type="molecule type" value="Genomic_DNA"/>
</dbReference>
<dbReference type="Gene3D" id="1.25.50.20">
    <property type="match status" value="1"/>
</dbReference>
<comment type="cofactor">
    <cofactor evidence="9">
        <name>Zn(2+)</name>
        <dbReference type="ChEBI" id="CHEBI:29105"/>
    </cofactor>
    <text evidence="9">Binds 1 zinc ion per subunit.</text>
</comment>
<feature type="domain" description="Aminopeptidase N-like N-terminal" evidence="13">
    <location>
        <begin position="50"/>
        <end position="234"/>
    </location>
</feature>
<evidence type="ECO:0000256" key="7">
    <source>
        <dbReference type="ARBA" id="ARBA00022833"/>
    </source>
</evidence>
<dbReference type="InterPro" id="IPR027268">
    <property type="entry name" value="Peptidase_M4/M1_CTD_sf"/>
</dbReference>
<evidence type="ECO:0000256" key="9">
    <source>
        <dbReference type="RuleBase" id="RU364040"/>
    </source>
</evidence>
<dbReference type="PANTHER" id="PTHR11533:SF174">
    <property type="entry name" value="PUROMYCIN-SENSITIVE AMINOPEPTIDASE-RELATED"/>
    <property type="match status" value="1"/>
</dbReference>
<dbReference type="PANTHER" id="PTHR11533">
    <property type="entry name" value="PROTEASE M1 ZINC METALLOPROTEASE"/>
    <property type="match status" value="1"/>
</dbReference>
<evidence type="ECO:0000259" key="11">
    <source>
        <dbReference type="Pfam" id="PF01433"/>
    </source>
</evidence>
<dbReference type="InterPro" id="IPR014782">
    <property type="entry name" value="Peptidase_M1_dom"/>
</dbReference>
<sequence length="894" mass="96453">MRLAFAPTVAALLLAGCASMSSEAPVAPQSATLSPLPANIPSDLPRIARPSHYAITVTPDAANLRFAASSAVDFELFEPSDKVTLSANGLRITDARLVPATGGDPIAMNVTTDPEAQTATFAAPAALAPGRYRLETNYTGPIGTQANGLFALDYPDKRTGKSVRALFTQFEAPDARRFAPTFDEPSYKATFDLTAIVPQDQMAVSNMPFASETPLGDGRKRVVFRTTPKMSSYLLFFGLGDFERLTKMASDGTEVGIVQPAGSGEQGRFALDELAKLPPYFGDYFGVRFPLPKLDNIAGPGSSQFFGAMENWGAIFTFERILLDDPAITSPGTRQAISEVQAHETAHQWFGDLVTMAWWDDLWLNEGFASWMQTKTTAHFHPDWYPLLTRVGGREAAMGLDSFATTHPVVQKIRSVAETNQAFDAITYQKGEAVISMLEAYAGEDVWREGLRRYMRDHAYSNTQSDDLWNAIEAAGAPGLTSIAHDFTLKPGIPLVRVDSASCTGGGTQVTLSQSEFSRDRMKEAAANPQQWRVPLLLSHGSGAGQRQILQGQGTYTVAGCGPLIVNGGQLGYFRTLYTAPMLAELTKALPKLQPIDQLGLLADNMALSNAGYQSMAPALDLLAAVPRDANPLVATDAIGRLAGIYQMLETATDASGARSRLLAIAKDRFGSRLQALGYEPRANEPVAEANLRIALLGAFAEMGDPAVVAEARRRFAGLRSDPKALDGPLKTTWLGIAARNASRADWEQFVRLAESSGSSVERSTYWTLAGATKDEALARAALKLALTDRPGATNSSPIISAVSRLHPELAYDFVIANRAKVDPLVDASARTRFIAGLAGRSEDPAMIAKLQALRASLPANERRPVDQALTSLQYRIERTPRVQQELLAWLASH</sequence>
<dbReference type="RefSeq" id="WP_188643323.1">
    <property type="nucleotide sequence ID" value="NZ_BMKL01000001.1"/>
</dbReference>
<evidence type="ECO:0000256" key="6">
    <source>
        <dbReference type="ARBA" id="ARBA00022801"/>
    </source>
</evidence>
<dbReference type="PRINTS" id="PR00756">
    <property type="entry name" value="ALADIPTASE"/>
</dbReference>
<keyword evidence="5 9" id="KW-0479">Metal-binding</keyword>
<keyword evidence="3 9" id="KW-0031">Aminopeptidase</keyword>
<dbReference type="Gene3D" id="2.60.40.1730">
    <property type="entry name" value="tricorn interacting facor f3 domain"/>
    <property type="match status" value="1"/>
</dbReference>
<feature type="domain" description="ERAP1-like C-terminal" evidence="12">
    <location>
        <begin position="564"/>
        <end position="873"/>
    </location>
</feature>
<evidence type="ECO:0000256" key="3">
    <source>
        <dbReference type="ARBA" id="ARBA00022438"/>
    </source>
</evidence>
<dbReference type="InterPro" id="IPR034016">
    <property type="entry name" value="M1_APN-typ"/>
</dbReference>
<keyword evidence="7 9" id="KW-0862">Zinc</keyword>
<reference evidence="15" key="1">
    <citation type="journal article" date="2019" name="Int. J. Syst. Evol. Microbiol.">
        <title>The Global Catalogue of Microorganisms (GCM) 10K type strain sequencing project: providing services to taxonomists for standard genome sequencing and annotation.</title>
        <authorList>
            <consortium name="The Broad Institute Genomics Platform"/>
            <consortium name="The Broad Institute Genome Sequencing Center for Infectious Disease"/>
            <person name="Wu L."/>
            <person name="Ma J."/>
        </authorList>
    </citation>
    <scope>NUCLEOTIDE SEQUENCE [LARGE SCALE GENOMIC DNA]</scope>
    <source>
        <strain evidence="15">CGMCC 1.15959</strain>
    </source>
</reference>
<dbReference type="Gene3D" id="2.60.40.1910">
    <property type="match status" value="1"/>
</dbReference>
<dbReference type="Pfam" id="PF17900">
    <property type="entry name" value="Peptidase_M1_N"/>
    <property type="match status" value="1"/>
</dbReference>
<dbReference type="Pfam" id="PF11838">
    <property type="entry name" value="ERAP1_C"/>
    <property type="match status" value="1"/>
</dbReference>
<dbReference type="CDD" id="cd09601">
    <property type="entry name" value="M1_APN-Q_like"/>
    <property type="match status" value="1"/>
</dbReference>
<evidence type="ECO:0000256" key="1">
    <source>
        <dbReference type="ARBA" id="ARBA00000098"/>
    </source>
</evidence>
<accession>A0ABQ1RYD0</accession>
<evidence type="ECO:0000256" key="10">
    <source>
        <dbReference type="SAM" id="SignalP"/>
    </source>
</evidence>
<comment type="caution">
    <text evidence="14">The sequence shown here is derived from an EMBL/GenBank/DDBJ whole genome shotgun (WGS) entry which is preliminary data.</text>
</comment>
<keyword evidence="4 9" id="KW-0645">Protease</keyword>
<dbReference type="InterPro" id="IPR050344">
    <property type="entry name" value="Peptidase_M1_aminopeptidases"/>
</dbReference>
<evidence type="ECO:0000259" key="13">
    <source>
        <dbReference type="Pfam" id="PF17900"/>
    </source>
</evidence>
<dbReference type="Pfam" id="PF01433">
    <property type="entry name" value="Peptidase_M1"/>
    <property type="match status" value="1"/>
</dbReference>
<keyword evidence="10" id="KW-0732">Signal</keyword>
<feature type="domain" description="Peptidase M1 membrane alanine aminopeptidase" evidence="11">
    <location>
        <begin position="269"/>
        <end position="484"/>
    </location>
</feature>
<comment type="catalytic activity">
    <reaction evidence="1">
        <text>Release of an N-terminal amino acid, Xaa-|-Yaa- from a peptide, amide or arylamide. Xaa is preferably Ala, but may be most amino acids including Pro (slow action). When a terminal hydrophobic residue is followed by a prolyl residue, the two may be released as an intact Xaa-Pro dipeptide.</text>
        <dbReference type="EC" id="3.4.11.2"/>
    </reaction>
</comment>
<comment type="similarity">
    <text evidence="2 9">Belongs to the peptidase M1 family.</text>
</comment>
<evidence type="ECO:0000256" key="4">
    <source>
        <dbReference type="ARBA" id="ARBA00022670"/>
    </source>
</evidence>
<dbReference type="InterPro" id="IPR024571">
    <property type="entry name" value="ERAP1-like_C_dom"/>
</dbReference>
<feature type="chain" id="PRO_5046494192" description="Aminopeptidase" evidence="10">
    <location>
        <begin position="25"/>
        <end position="894"/>
    </location>
</feature>
<protein>
    <recommendedName>
        <fullName evidence="9">Aminopeptidase</fullName>
        <ecNumber evidence="9">3.4.11.-</ecNumber>
    </recommendedName>
</protein>
<evidence type="ECO:0000259" key="12">
    <source>
        <dbReference type="Pfam" id="PF11838"/>
    </source>
</evidence>
<dbReference type="SUPFAM" id="SSF55486">
    <property type="entry name" value="Metalloproteases ('zincins'), catalytic domain"/>
    <property type="match status" value="1"/>
</dbReference>
<evidence type="ECO:0000256" key="8">
    <source>
        <dbReference type="ARBA" id="ARBA00023049"/>
    </source>
</evidence>
<dbReference type="InterPro" id="IPR042097">
    <property type="entry name" value="Aminopeptidase_N-like_N_sf"/>
</dbReference>
<dbReference type="SUPFAM" id="SSF63737">
    <property type="entry name" value="Leukotriene A4 hydrolase N-terminal domain"/>
    <property type="match status" value="1"/>
</dbReference>